<gene>
    <name evidence="6" type="ORF">Mia14_0072</name>
</gene>
<evidence type="ECO:0000313" key="7">
    <source>
        <dbReference type="Proteomes" id="UP000197679"/>
    </source>
</evidence>
<dbReference type="InterPro" id="IPR047863">
    <property type="entry name" value="Ribosomal_uS8_CS"/>
</dbReference>
<reference evidence="6 7" key="1">
    <citation type="journal article" date="2017" name="Nat. Commun.">
        <title>'ARMAN' archaea depend on association with euryarchaeal host in culture and in situ.</title>
        <authorList>
            <person name="Golyshina O."/>
            <person name="Toshchakov S."/>
            <person name="Makarova K."/>
            <person name="Gavrilov S."/>
            <person name="Korzhenkov A."/>
            <person name="La Cono V."/>
            <person name="Arcadi E."/>
            <person name="Nechitaylo T."/>
            <person name="Ferrer M."/>
            <person name="Kublanov I."/>
            <person name="Wolf Y."/>
            <person name="Yakimov M."/>
            <person name="Golyshin P."/>
            <person name="Slesarev A."/>
            <person name="Kozyavkin S."/>
        </authorList>
    </citation>
    <scope>NUCLEOTIDE SEQUENCE [LARGE SCALE GENOMIC DNA]</scope>
    <source>
        <strain evidence="6 7">Mia14</strain>
    </source>
</reference>
<dbReference type="InterPro" id="IPR000630">
    <property type="entry name" value="Ribosomal_uS8"/>
</dbReference>
<dbReference type="RefSeq" id="WP_088819585.1">
    <property type="nucleotide sequence ID" value="NZ_CP019964.1"/>
</dbReference>
<comment type="similarity">
    <text evidence="1 5">Belongs to the universal ribosomal protein uS8 family.</text>
</comment>
<dbReference type="PROSITE" id="PS00053">
    <property type="entry name" value="RIBOSOMAL_S8"/>
    <property type="match status" value="1"/>
</dbReference>
<dbReference type="Pfam" id="PF00410">
    <property type="entry name" value="Ribosomal_S8"/>
    <property type="match status" value="1"/>
</dbReference>
<dbReference type="AlphaFoldDB" id="A0A218NLQ9"/>
<sequence length="127" mass="14449">MVDKVADAINTIKTNERIGRVECDVPSNKLIKSILEILKSNNYIEGFEEFSVRYKKFLKIKLSNKINGIGVIKPRFTVSKSNMTKYEEMYIPSKDFGMLVISTTEGLLTNKEARAKNIGGSLIMYIY</sequence>
<keyword evidence="4 5" id="KW-0687">Ribonucleoprotein</keyword>
<accession>A0A218NLQ9</accession>
<dbReference type="GO" id="GO:0019843">
    <property type="term" value="F:rRNA binding"/>
    <property type="evidence" value="ECO:0007669"/>
    <property type="project" value="UniProtKB-KW"/>
</dbReference>
<evidence type="ECO:0000256" key="3">
    <source>
        <dbReference type="ARBA" id="ARBA00022980"/>
    </source>
</evidence>
<dbReference type="KEGG" id="marh:Mia14_0072"/>
<dbReference type="InterPro" id="IPR035987">
    <property type="entry name" value="Ribosomal_uS8_sf"/>
</dbReference>
<dbReference type="NCBIfam" id="NF003115">
    <property type="entry name" value="PRK04034.1"/>
    <property type="match status" value="1"/>
</dbReference>
<dbReference type="Proteomes" id="UP000197679">
    <property type="component" value="Chromosome"/>
</dbReference>
<dbReference type="GO" id="GO:0003735">
    <property type="term" value="F:structural constituent of ribosome"/>
    <property type="evidence" value="ECO:0007669"/>
    <property type="project" value="InterPro"/>
</dbReference>
<dbReference type="GO" id="GO:0006412">
    <property type="term" value="P:translation"/>
    <property type="evidence" value="ECO:0007669"/>
    <property type="project" value="InterPro"/>
</dbReference>
<evidence type="ECO:0000313" key="6">
    <source>
        <dbReference type="EMBL" id="ASI13415.1"/>
    </source>
</evidence>
<dbReference type="SUPFAM" id="SSF56047">
    <property type="entry name" value="Ribosomal protein S8"/>
    <property type="match status" value="1"/>
</dbReference>
<dbReference type="Gene3D" id="3.30.1370.30">
    <property type="match status" value="1"/>
</dbReference>
<organism evidence="6 7">
    <name type="scientific">Candidatus Mancarchaeum acidiphilum</name>
    <dbReference type="NCBI Taxonomy" id="1920749"/>
    <lineage>
        <taxon>Archaea</taxon>
        <taxon>Candidatus Micrarchaeota</taxon>
        <taxon>Candidatus Mancarchaeum</taxon>
    </lineage>
</organism>
<keyword evidence="2" id="KW-0699">rRNA-binding</keyword>
<keyword evidence="3 5" id="KW-0689">Ribosomal protein</keyword>
<dbReference type="EMBL" id="CP019964">
    <property type="protein sequence ID" value="ASI13415.1"/>
    <property type="molecule type" value="Genomic_DNA"/>
</dbReference>
<proteinExistence type="inferred from homology"/>
<dbReference type="Gene3D" id="3.30.1490.10">
    <property type="match status" value="1"/>
</dbReference>
<keyword evidence="7" id="KW-1185">Reference proteome</keyword>
<dbReference type="OrthoDB" id="5670at2157"/>
<dbReference type="GeneID" id="33313632"/>
<dbReference type="GO" id="GO:0005840">
    <property type="term" value="C:ribosome"/>
    <property type="evidence" value="ECO:0007669"/>
    <property type="project" value="UniProtKB-KW"/>
</dbReference>
<protein>
    <submittedName>
        <fullName evidence="6">30S ribosomal protein S8p</fullName>
    </submittedName>
</protein>
<evidence type="ECO:0000256" key="5">
    <source>
        <dbReference type="RuleBase" id="RU003660"/>
    </source>
</evidence>
<evidence type="ECO:0000256" key="4">
    <source>
        <dbReference type="ARBA" id="ARBA00023274"/>
    </source>
</evidence>
<evidence type="ECO:0000256" key="1">
    <source>
        <dbReference type="ARBA" id="ARBA00006471"/>
    </source>
</evidence>
<dbReference type="GO" id="GO:1990904">
    <property type="term" value="C:ribonucleoprotein complex"/>
    <property type="evidence" value="ECO:0007669"/>
    <property type="project" value="UniProtKB-KW"/>
</dbReference>
<name>A0A218NLQ9_9ARCH</name>
<keyword evidence="2" id="KW-0694">RNA-binding</keyword>
<evidence type="ECO:0000256" key="2">
    <source>
        <dbReference type="ARBA" id="ARBA00022730"/>
    </source>
</evidence>
<dbReference type="PANTHER" id="PTHR11758">
    <property type="entry name" value="40S RIBOSOMAL PROTEIN S15A"/>
    <property type="match status" value="1"/>
</dbReference>